<comment type="caution">
    <text evidence="1">The sequence shown here is derived from an EMBL/GenBank/DDBJ whole genome shotgun (WGS) entry which is preliminary data.</text>
</comment>
<dbReference type="Proteomes" id="UP001283361">
    <property type="component" value="Unassembled WGS sequence"/>
</dbReference>
<name>A0AAE1D2Q5_9GAST</name>
<dbReference type="EMBL" id="JAWDGP010005761">
    <property type="protein sequence ID" value="KAK3752562.1"/>
    <property type="molecule type" value="Genomic_DNA"/>
</dbReference>
<reference evidence="1" key="1">
    <citation type="journal article" date="2023" name="G3 (Bethesda)">
        <title>A reference genome for the long-term kleptoplast-retaining sea slug Elysia crispata morphotype clarki.</title>
        <authorList>
            <person name="Eastman K.E."/>
            <person name="Pendleton A.L."/>
            <person name="Shaikh M.A."/>
            <person name="Suttiyut T."/>
            <person name="Ogas R."/>
            <person name="Tomko P."/>
            <person name="Gavelis G."/>
            <person name="Widhalm J.R."/>
            <person name="Wisecaver J.H."/>
        </authorList>
    </citation>
    <scope>NUCLEOTIDE SEQUENCE</scope>
    <source>
        <strain evidence="1">ECLA1</strain>
    </source>
</reference>
<gene>
    <name evidence="1" type="ORF">RRG08_049212</name>
</gene>
<sequence length="88" mass="10089">EQTDIVNSSLSPHRNKLILSIRKEKRRYSHRNETDIVARRSSPLGNKLICQLVAISTQEQTDIVNSSPSPHRNKLILSTRRYLHTGTN</sequence>
<protein>
    <submittedName>
        <fullName evidence="1">Uncharacterized protein</fullName>
    </submittedName>
</protein>
<keyword evidence="2" id="KW-1185">Reference proteome</keyword>
<evidence type="ECO:0000313" key="2">
    <source>
        <dbReference type="Proteomes" id="UP001283361"/>
    </source>
</evidence>
<dbReference type="AlphaFoldDB" id="A0AAE1D2Q5"/>
<organism evidence="1 2">
    <name type="scientific">Elysia crispata</name>
    <name type="common">lettuce slug</name>
    <dbReference type="NCBI Taxonomy" id="231223"/>
    <lineage>
        <taxon>Eukaryota</taxon>
        <taxon>Metazoa</taxon>
        <taxon>Spiralia</taxon>
        <taxon>Lophotrochozoa</taxon>
        <taxon>Mollusca</taxon>
        <taxon>Gastropoda</taxon>
        <taxon>Heterobranchia</taxon>
        <taxon>Euthyneura</taxon>
        <taxon>Panpulmonata</taxon>
        <taxon>Sacoglossa</taxon>
        <taxon>Placobranchoidea</taxon>
        <taxon>Plakobranchidae</taxon>
        <taxon>Elysia</taxon>
    </lineage>
</organism>
<evidence type="ECO:0000313" key="1">
    <source>
        <dbReference type="EMBL" id="KAK3752562.1"/>
    </source>
</evidence>
<feature type="non-terminal residue" evidence="1">
    <location>
        <position position="1"/>
    </location>
</feature>
<accession>A0AAE1D2Q5</accession>
<proteinExistence type="predicted"/>